<reference evidence="3" key="1">
    <citation type="submission" date="2013-09" db="EMBL/GenBank/DDBJ databases">
        <title>Corchorus olitorius genome sequencing.</title>
        <authorList>
            <person name="Alam M."/>
            <person name="Haque M.S."/>
            <person name="Islam M.S."/>
            <person name="Emdad E.M."/>
            <person name="Islam M.M."/>
            <person name="Ahmed B."/>
            <person name="Halim A."/>
            <person name="Hossen Q.M.M."/>
            <person name="Hossain M.Z."/>
            <person name="Ahmed R."/>
            <person name="Khan M.M."/>
            <person name="Islam R."/>
            <person name="Rashid M.M."/>
            <person name="Khan S.A."/>
            <person name="Rahman M.S."/>
            <person name="Alam M."/>
            <person name="Yahiya A.S."/>
            <person name="Khan M.S."/>
            <person name="Azam M.S."/>
            <person name="Haque T."/>
            <person name="Lashkar M.Z.H."/>
            <person name="Akhand A.I."/>
            <person name="Morshed G."/>
            <person name="Roy S."/>
            <person name="Uddin K.S."/>
            <person name="Rabeya T."/>
            <person name="Hossain A.S."/>
            <person name="Chowdhury A."/>
            <person name="Snigdha A.R."/>
            <person name="Mortoza M.S."/>
            <person name="Matin S.A."/>
            <person name="Hoque S.M.E."/>
            <person name="Islam M.K."/>
            <person name="Roy D.K."/>
            <person name="Haider R."/>
            <person name="Moosa M.M."/>
            <person name="Elias S.M."/>
            <person name="Hasan A.M."/>
            <person name="Jahan S."/>
            <person name="Shafiuddin M."/>
            <person name="Mahmood N."/>
            <person name="Shommy N.S."/>
        </authorList>
    </citation>
    <scope>NUCLEOTIDE SEQUENCE [LARGE SCALE GENOMIC DNA]</scope>
    <source>
        <strain evidence="3">cv. O-4</strain>
    </source>
</reference>
<organism evidence="2 3">
    <name type="scientific">Corchorus olitorius</name>
    <dbReference type="NCBI Taxonomy" id="93759"/>
    <lineage>
        <taxon>Eukaryota</taxon>
        <taxon>Viridiplantae</taxon>
        <taxon>Streptophyta</taxon>
        <taxon>Embryophyta</taxon>
        <taxon>Tracheophyta</taxon>
        <taxon>Spermatophyta</taxon>
        <taxon>Magnoliopsida</taxon>
        <taxon>eudicotyledons</taxon>
        <taxon>Gunneridae</taxon>
        <taxon>Pentapetalae</taxon>
        <taxon>rosids</taxon>
        <taxon>malvids</taxon>
        <taxon>Malvales</taxon>
        <taxon>Malvaceae</taxon>
        <taxon>Grewioideae</taxon>
        <taxon>Apeibeae</taxon>
        <taxon>Corchorus</taxon>
    </lineage>
</organism>
<dbReference type="Proteomes" id="UP000187203">
    <property type="component" value="Unassembled WGS sequence"/>
</dbReference>
<evidence type="ECO:0000313" key="3">
    <source>
        <dbReference type="Proteomes" id="UP000187203"/>
    </source>
</evidence>
<dbReference type="EMBL" id="AWUE01011309">
    <property type="protein sequence ID" value="OMP10759.1"/>
    <property type="molecule type" value="Genomic_DNA"/>
</dbReference>
<name>A0A1R3KUP4_9ROSI</name>
<comment type="caution">
    <text evidence="2">The sequence shown here is derived from an EMBL/GenBank/DDBJ whole genome shotgun (WGS) entry which is preliminary data.</text>
</comment>
<keyword evidence="3" id="KW-1185">Reference proteome</keyword>
<gene>
    <name evidence="2" type="ORF">COLO4_04296</name>
</gene>
<evidence type="ECO:0000256" key="1">
    <source>
        <dbReference type="SAM" id="MobiDB-lite"/>
    </source>
</evidence>
<accession>A0A1R3KUP4</accession>
<protein>
    <submittedName>
        <fullName evidence="2">Uncharacterized protein</fullName>
    </submittedName>
</protein>
<feature type="region of interest" description="Disordered" evidence="1">
    <location>
        <begin position="1"/>
        <end position="34"/>
    </location>
</feature>
<feature type="compositionally biased region" description="Basic and acidic residues" evidence="1">
    <location>
        <begin position="1"/>
        <end position="14"/>
    </location>
</feature>
<feature type="compositionally biased region" description="Basic and acidic residues" evidence="1">
    <location>
        <begin position="22"/>
        <end position="34"/>
    </location>
</feature>
<dbReference type="AlphaFoldDB" id="A0A1R3KUP4"/>
<proteinExistence type="predicted"/>
<sequence length="34" mass="3969">MTESAQRRDEETVRPETNIQGSEREVGPREERPV</sequence>
<evidence type="ECO:0000313" key="2">
    <source>
        <dbReference type="EMBL" id="OMP10759.1"/>
    </source>
</evidence>